<name>A0AAV8YX70_9CUCU</name>
<reference evidence="2" key="1">
    <citation type="journal article" date="2023" name="Insect Mol. Biol.">
        <title>Genome sequencing provides insights into the evolution of gene families encoding plant cell wall-degrading enzymes in longhorned beetles.</title>
        <authorList>
            <person name="Shin N.R."/>
            <person name="Okamura Y."/>
            <person name="Kirsch R."/>
            <person name="Pauchet Y."/>
        </authorList>
    </citation>
    <scope>NUCLEOTIDE SEQUENCE</scope>
    <source>
        <strain evidence="2">AMC_N1</strain>
    </source>
</reference>
<proteinExistence type="predicted"/>
<evidence type="ECO:0000313" key="2">
    <source>
        <dbReference type="EMBL" id="KAJ8956314.1"/>
    </source>
</evidence>
<feature type="region of interest" description="Disordered" evidence="1">
    <location>
        <begin position="154"/>
        <end position="186"/>
    </location>
</feature>
<comment type="caution">
    <text evidence="2">The sequence shown here is derived from an EMBL/GenBank/DDBJ whole genome shotgun (WGS) entry which is preliminary data.</text>
</comment>
<dbReference type="AlphaFoldDB" id="A0AAV8YX70"/>
<dbReference type="PANTHER" id="PTHR28678:SF1">
    <property type="entry name" value="CODANIN-1"/>
    <property type="match status" value="1"/>
</dbReference>
<dbReference type="Proteomes" id="UP001162162">
    <property type="component" value="Unassembled WGS sequence"/>
</dbReference>
<dbReference type="EMBL" id="JAPWTK010000031">
    <property type="protein sequence ID" value="KAJ8956314.1"/>
    <property type="molecule type" value="Genomic_DNA"/>
</dbReference>
<sequence>MADILLNRVINDEIKVNSLLEWLLGKSEQIPHKSALLPEQWRLRKHRLKRSHSFRCPTRNNRTITGPPIVAVLSKTAWKKATQVSAFERWLASRHQHPESVPCPAGKPDQRLLEPLVAFVQSAEQFQHPENQTPQRPLQKSSEKASPLCLGDFIVNRKPSGKKKASRSLMKEEHGDESSKRIKPTSLSQVKVNASLRKTENSFDSFQNAKEMSAEDLDSSRSFLAEERLKIMSRRNSGSNLITDIEPDINKVTYKEELDVLVEIYACIVRNNFVLNVNSEVYFLISLLLNKQYDFKDREGSVEDFHMGVDYLNEDEGDDVKQNVKQCCDLFETVHNVVYFAVRCLETQAEVLKCYDRSTLKLLSSNNRLRYFSVGFSEKLSRIAARITDRVTAFGGVNFQSNICFNLDTDNRENFPNDFTFQSFRKQRDIFYETLRIWENNRSSPGWDFALSLGGKIRGLFALRSEPANFVHFCRLFKAQLMSSCN</sequence>
<feature type="compositionally biased region" description="Basic and acidic residues" evidence="1">
    <location>
        <begin position="169"/>
        <end position="180"/>
    </location>
</feature>
<gene>
    <name evidence="2" type="ORF">NQ318_015051</name>
</gene>
<dbReference type="PANTHER" id="PTHR28678">
    <property type="entry name" value="CODANIN-1"/>
    <property type="match status" value="1"/>
</dbReference>
<evidence type="ECO:0000256" key="1">
    <source>
        <dbReference type="SAM" id="MobiDB-lite"/>
    </source>
</evidence>
<evidence type="ECO:0000313" key="3">
    <source>
        <dbReference type="Proteomes" id="UP001162162"/>
    </source>
</evidence>
<protein>
    <submittedName>
        <fullName evidence="2">Uncharacterized protein</fullName>
    </submittedName>
</protein>
<accession>A0AAV8YX70</accession>
<dbReference type="GO" id="GO:0006325">
    <property type="term" value="P:chromatin organization"/>
    <property type="evidence" value="ECO:0007669"/>
    <property type="project" value="TreeGrafter"/>
</dbReference>
<keyword evidence="3" id="KW-1185">Reference proteome</keyword>
<dbReference type="GO" id="GO:0005634">
    <property type="term" value="C:nucleus"/>
    <property type="evidence" value="ECO:0007669"/>
    <property type="project" value="TreeGrafter"/>
</dbReference>
<organism evidence="2 3">
    <name type="scientific">Aromia moschata</name>
    <dbReference type="NCBI Taxonomy" id="1265417"/>
    <lineage>
        <taxon>Eukaryota</taxon>
        <taxon>Metazoa</taxon>
        <taxon>Ecdysozoa</taxon>
        <taxon>Arthropoda</taxon>
        <taxon>Hexapoda</taxon>
        <taxon>Insecta</taxon>
        <taxon>Pterygota</taxon>
        <taxon>Neoptera</taxon>
        <taxon>Endopterygota</taxon>
        <taxon>Coleoptera</taxon>
        <taxon>Polyphaga</taxon>
        <taxon>Cucujiformia</taxon>
        <taxon>Chrysomeloidea</taxon>
        <taxon>Cerambycidae</taxon>
        <taxon>Cerambycinae</taxon>
        <taxon>Callichromatini</taxon>
        <taxon>Aromia</taxon>
    </lineage>
</organism>
<dbReference type="InterPro" id="IPR040031">
    <property type="entry name" value="Codanin-1"/>
</dbReference>